<accession>A0AAX6DL67</accession>
<proteinExistence type="predicted"/>
<evidence type="ECO:0000313" key="4">
    <source>
        <dbReference type="Proteomes" id="UP001140949"/>
    </source>
</evidence>
<name>A0AAX6DL67_IRIPA</name>
<protein>
    <submittedName>
        <fullName evidence="3">Uncharacterized protein</fullName>
    </submittedName>
</protein>
<feature type="region of interest" description="Disordered" evidence="1">
    <location>
        <begin position="210"/>
        <end position="239"/>
    </location>
</feature>
<dbReference type="InterPro" id="IPR008480">
    <property type="entry name" value="DUF761_pln"/>
</dbReference>
<evidence type="ECO:0000256" key="2">
    <source>
        <dbReference type="SAM" id="Phobius"/>
    </source>
</evidence>
<organism evidence="3 4">
    <name type="scientific">Iris pallida</name>
    <name type="common">Sweet iris</name>
    <dbReference type="NCBI Taxonomy" id="29817"/>
    <lineage>
        <taxon>Eukaryota</taxon>
        <taxon>Viridiplantae</taxon>
        <taxon>Streptophyta</taxon>
        <taxon>Embryophyta</taxon>
        <taxon>Tracheophyta</taxon>
        <taxon>Spermatophyta</taxon>
        <taxon>Magnoliopsida</taxon>
        <taxon>Liliopsida</taxon>
        <taxon>Asparagales</taxon>
        <taxon>Iridaceae</taxon>
        <taxon>Iridoideae</taxon>
        <taxon>Irideae</taxon>
        <taxon>Iris</taxon>
    </lineage>
</organism>
<keyword evidence="2" id="KW-1133">Transmembrane helix</keyword>
<feature type="transmembrane region" description="Helical" evidence="2">
    <location>
        <begin position="30"/>
        <end position="48"/>
    </location>
</feature>
<dbReference type="Proteomes" id="UP001140949">
    <property type="component" value="Unassembled WGS sequence"/>
</dbReference>
<dbReference type="PANTHER" id="PTHR35997:SF6">
    <property type="entry name" value="COTTON FIBER PROTEIN"/>
    <property type="match status" value="1"/>
</dbReference>
<feature type="compositionally biased region" description="Basic and acidic residues" evidence="1">
    <location>
        <begin position="134"/>
        <end position="152"/>
    </location>
</feature>
<dbReference type="AlphaFoldDB" id="A0AAX6DL67"/>
<keyword evidence="2" id="KW-0472">Membrane</keyword>
<reference evidence="3" key="1">
    <citation type="journal article" date="2023" name="GigaByte">
        <title>Genome assembly of the bearded iris, Iris pallida Lam.</title>
        <authorList>
            <person name="Bruccoleri R.E."/>
            <person name="Oakeley E.J."/>
            <person name="Faust A.M.E."/>
            <person name="Altorfer M."/>
            <person name="Dessus-Babus S."/>
            <person name="Burckhardt D."/>
            <person name="Oertli M."/>
            <person name="Naumann U."/>
            <person name="Petersen F."/>
            <person name="Wong J."/>
        </authorList>
    </citation>
    <scope>NUCLEOTIDE SEQUENCE</scope>
    <source>
        <strain evidence="3">GSM-AAB239-AS_SAM_17_03QT</strain>
    </source>
</reference>
<feature type="compositionally biased region" description="Basic and acidic residues" evidence="1">
    <location>
        <begin position="210"/>
        <end position="229"/>
    </location>
</feature>
<dbReference type="EMBL" id="JANAVB010043578">
    <property type="protein sequence ID" value="KAJ6792478.1"/>
    <property type="molecule type" value="Genomic_DNA"/>
</dbReference>
<keyword evidence="2" id="KW-0812">Transmembrane</keyword>
<comment type="caution">
    <text evidence="3">The sequence shown here is derived from an EMBL/GenBank/DDBJ whole genome shotgun (WGS) entry which is preliminary data.</text>
</comment>
<dbReference type="PANTHER" id="PTHR35997">
    <property type="entry name" value="COTTON FIBER PROTEIN-RELATED"/>
    <property type="match status" value="1"/>
</dbReference>
<evidence type="ECO:0000256" key="1">
    <source>
        <dbReference type="SAM" id="MobiDB-lite"/>
    </source>
</evidence>
<feature type="region of interest" description="Disordered" evidence="1">
    <location>
        <begin position="125"/>
        <end position="152"/>
    </location>
</feature>
<dbReference type="Pfam" id="PF05553">
    <property type="entry name" value="DUF761"/>
    <property type="match status" value="1"/>
</dbReference>
<keyword evidence="4" id="KW-1185">Reference proteome</keyword>
<evidence type="ECO:0000313" key="3">
    <source>
        <dbReference type="EMBL" id="KAJ6792478.1"/>
    </source>
</evidence>
<sequence length="280" mass="32269">MKCSHIATPRPSMEEKLPTKILKPTNAKKISISMFVVSLPLLYVSLLHVPPSDLFNDTTFWFLISNSIIVILAADSGLFFSSHDPTNDLYDEYVRRSRARAPNAVTMHRPEVVNQEECPEVIKHVQTSSTESSNELRHEQNTTSDRVVDEIPNESRRHVRNLVVDRDVSDCSVTVREKEISNEATEEQNITLTSNPLATADEINIASKDSTKISRSRSEKAAKNRDATRRKSFRRSTTERRSCRVEESEYWRMSDEELNRKVEDFIRKFNREIRLQAIMT</sequence>
<gene>
    <name evidence="3" type="ORF">M6B38_239100</name>
</gene>
<reference evidence="3" key="2">
    <citation type="submission" date="2023-04" db="EMBL/GenBank/DDBJ databases">
        <authorList>
            <person name="Bruccoleri R.E."/>
            <person name="Oakeley E.J."/>
            <person name="Faust A.-M."/>
            <person name="Dessus-Babus S."/>
            <person name="Altorfer M."/>
            <person name="Burckhardt D."/>
            <person name="Oertli M."/>
            <person name="Naumann U."/>
            <person name="Petersen F."/>
            <person name="Wong J."/>
        </authorList>
    </citation>
    <scope>NUCLEOTIDE SEQUENCE</scope>
    <source>
        <strain evidence="3">GSM-AAB239-AS_SAM_17_03QT</strain>
        <tissue evidence="3">Leaf</tissue>
    </source>
</reference>
<feature type="transmembrane region" description="Helical" evidence="2">
    <location>
        <begin position="60"/>
        <end position="80"/>
    </location>
</feature>